<evidence type="ECO:0000313" key="2">
    <source>
        <dbReference type="EMBL" id="SPD20028.1"/>
    </source>
</evidence>
<proteinExistence type="predicted"/>
<accession>A0A2N9I6J4</accession>
<dbReference type="AlphaFoldDB" id="A0A2N9I6J4"/>
<sequence length="58" mass="6129">MAHGLTPSVLTGAPHGSRPLGSHFSLSTSHFSDLTPPELQTVDLSLTKSDSQICTPNR</sequence>
<organism evidence="2">
    <name type="scientific">Fagus sylvatica</name>
    <name type="common">Beechnut</name>
    <dbReference type="NCBI Taxonomy" id="28930"/>
    <lineage>
        <taxon>Eukaryota</taxon>
        <taxon>Viridiplantae</taxon>
        <taxon>Streptophyta</taxon>
        <taxon>Embryophyta</taxon>
        <taxon>Tracheophyta</taxon>
        <taxon>Spermatophyta</taxon>
        <taxon>Magnoliopsida</taxon>
        <taxon>eudicotyledons</taxon>
        <taxon>Gunneridae</taxon>
        <taxon>Pentapetalae</taxon>
        <taxon>rosids</taxon>
        <taxon>fabids</taxon>
        <taxon>Fagales</taxon>
        <taxon>Fagaceae</taxon>
        <taxon>Fagus</taxon>
    </lineage>
</organism>
<dbReference type="EMBL" id="OIVN01004932">
    <property type="protein sequence ID" value="SPD20028.1"/>
    <property type="molecule type" value="Genomic_DNA"/>
</dbReference>
<gene>
    <name evidence="2" type="ORF">FSB_LOCUS47910</name>
</gene>
<reference evidence="2" key="1">
    <citation type="submission" date="2018-02" db="EMBL/GenBank/DDBJ databases">
        <authorList>
            <person name="Cohen D.B."/>
            <person name="Kent A.D."/>
        </authorList>
    </citation>
    <scope>NUCLEOTIDE SEQUENCE</scope>
</reference>
<feature type="region of interest" description="Disordered" evidence="1">
    <location>
        <begin position="1"/>
        <end position="32"/>
    </location>
</feature>
<name>A0A2N9I6J4_FAGSY</name>
<evidence type="ECO:0000256" key="1">
    <source>
        <dbReference type="SAM" id="MobiDB-lite"/>
    </source>
</evidence>
<protein>
    <submittedName>
        <fullName evidence="2">Uncharacterized protein</fullName>
    </submittedName>
</protein>